<proteinExistence type="predicted"/>
<dbReference type="InterPro" id="IPR004158">
    <property type="entry name" value="DUF247_pln"/>
</dbReference>
<dbReference type="AlphaFoldDB" id="A0AA89ADF7"/>
<evidence type="ECO:0000256" key="1">
    <source>
        <dbReference type="SAM" id="Phobius"/>
    </source>
</evidence>
<evidence type="ECO:0000313" key="2">
    <source>
        <dbReference type="EMBL" id="KAK2998171.1"/>
    </source>
</evidence>
<dbReference type="EMBL" id="JAVXUP010003782">
    <property type="protein sequence ID" value="KAK2998171.1"/>
    <property type="molecule type" value="Genomic_DNA"/>
</dbReference>
<evidence type="ECO:0000313" key="3">
    <source>
        <dbReference type="Proteomes" id="UP001188597"/>
    </source>
</evidence>
<keyword evidence="1" id="KW-1133">Transmembrane helix</keyword>
<dbReference type="PANTHER" id="PTHR31170:SF20">
    <property type="entry name" value="DUF247 DOMAIN PROTEIN"/>
    <property type="match status" value="1"/>
</dbReference>
<gene>
    <name evidence="2" type="ORF">RJ639_023510</name>
</gene>
<dbReference type="PANTHER" id="PTHR31170">
    <property type="entry name" value="BNAC04G53230D PROTEIN"/>
    <property type="match status" value="1"/>
</dbReference>
<sequence length="562" mass="64757">MEGKVRKKFIQSTREKLLLHSVGGRPEVCMYKVPEKLRKVNEEAYTPRIVSIGPTHRANSPQLQAAERYKWRCLDRYLGRIKYNFTRLAMMVGELEYHVRGCYPDSFDNIKREEFLEMIMLDGAFMFELFQENCDANSLDRDKRIFDNILMKGDILHDMMLLENQLPISVPLHFWLLTEPQVANFSDIVLKYFEEVTLGALPEQSKGGHVRHLVGYLLNIHRPLRSRAHATKGKLATRSATELQNEAGVTFKEGTGECLFDIQFSNGELAIPQLTVNEYTETFFRNLIAFEQCERDIVTKDITSYFILMDNLVDNEKDVELLIASGIIKNLLPDNEQVTKLLNNLRKEATTDKNTFYFAKLIEELDDYSRDYWYQWKANWLQWKRMLRRDYFSNPWSSISVIAAVILLILTVLQTTLLMPSLLVPNILVYQNIPDLSKPFLHGIQLHNMREQLLFVAQAVNKDNLVTDIYEWGWGQSFHFSPSIPGQSHLDATKAQEQMAVDLLSIKLRDKILDAGCSVSGLIAATILLPISRSYGINGDGVLGSNKSRDGRRQWWSVDLTD</sequence>
<keyword evidence="1" id="KW-0472">Membrane</keyword>
<dbReference type="Proteomes" id="UP001188597">
    <property type="component" value="Unassembled WGS sequence"/>
</dbReference>
<organism evidence="2 3">
    <name type="scientific">Escallonia herrerae</name>
    <dbReference type="NCBI Taxonomy" id="1293975"/>
    <lineage>
        <taxon>Eukaryota</taxon>
        <taxon>Viridiplantae</taxon>
        <taxon>Streptophyta</taxon>
        <taxon>Embryophyta</taxon>
        <taxon>Tracheophyta</taxon>
        <taxon>Spermatophyta</taxon>
        <taxon>Magnoliopsida</taxon>
        <taxon>eudicotyledons</taxon>
        <taxon>Gunneridae</taxon>
        <taxon>Pentapetalae</taxon>
        <taxon>asterids</taxon>
        <taxon>campanulids</taxon>
        <taxon>Escalloniales</taxon>
        <taxon>Escalloniaceae</taxon>
        <taxon>Escallonia</taxon>
    </lineage>
</organism>
<feature type="transmembrane region" description="Helical" evidence="1">
    <location>
        <begin position="391"/>
        <end position="413"/>
    </location>
</feature>
<keyword evidence="1" id="KW-0812">Transmembrane</keyword>
<dbReference type="Pfam" id="PF03140">
    <property type="entry name" value="DUF247"/>
    <property type="match status" value="1"/>
</dbReference>
<keyword evidence="3" id="KW-1185">Reference proteome</keyword>
<protein>
    <submittedName>
        <fullName evidence="2">Uncharacterized protein</fullName>
    </submittedName>
</protein>
<name>A0AA89ADF7_9ASTE</name>
<accession>A0AA89ADF7</accession>
<comment type="caution">
    <text evidence="2">The sequence shown here is derived from an EMBL/GenBank/DDBJ whole genome shotgun (WGS) entry which is preliminary data.</text>
</comment>
<reference evidence="2" key="1">
    <citation type="submission" date="2022-12" db="EMBL/GenBank/DDBJ databases">
        <title>Draft genome assemblies for two species of Escallonia (Escalloniales).</title>
        <authorList>
            <person name="Chanderbali A."/>
            <person name="Dervinis C."/>
            <person name="Anghel I."/>
            <person name="Soltis D."/>
            <person name="Soltis P."/>
            <person name="Zapata F."/>
        </authorList>
    </citation>
    <scope>NUCLEOTIDE SEQUENCE</scope>
    <source>
        <strain evidence="2">UCBG64.0493</strain>
        <tissue evidence="2">Leaf</tissue>
    </source>
</reference>